<dbReference type="PANTHER" id="PTHR30448:SF0">
    <property type="entry name" value="RNASE ADAPTER PROTEIN RAPZ"/>
    <property type="match status" value="1"/>
</dbReference>
<dbReference type="KEGG" id="cbau:H1R16_08305"/>
<keyword evidence="3" id="KW-0067">ATP-binding</keyword>
<sequence>MSLTIDIHSFSYKKGGIPKDTTGNGGGFAFDCRGILNPGRIEEYKAQTGRDISVQEYLEAKTEMPRFLQLVHNMVSISIENYLERGFEHLQINFGCTGGQHRSVYCAEKTAHFIRENYPEANVVIHHDEQPQLNAEVTI</sequence>
<evidence type="ECO:0000313" key="3">
    <source>
        <dbReference type="EMBL" id="QMS97720.1"/>
    </source>
</evidence>
<dbReference type="RefSeq" id="WP_181887043.1">
    <property type="nucleotide sequence ID" value="NZ_CP059472.1"/>
</dbReference>
<protein>
    <submittedName>
        <fullName evidence="3">ATP-binding protein</fullName>
    </submittedName>
</protein>
<dbReference type="Proteomes" id="UP000515349">
    <property type="component" value="Chromosome"/>
</dbReference>
<reference evidence="5" key="2">
    <citation type="submission" date="2020-07" db="EMBL/GenBank/DDBJ databases">
        <title>Flavobacterium sp. xlx-214.</title>
        <authorList>
            <person name="Yang C."/>
        </authorList>
    </citation>
    <scope>NUCLEOTIDE SEQUENCE [LARGE SCALE GENOMIC DNA]</scope>
    <source>
        <strain evidence="5">CX-624</strain>
    </source>
</reference>
<dbReference type="EMBL" id="CP059472">
    <property type="protein sequence ID" value="QMS97720.1"/>
    <property type="molecule type" value="Genomic_DNA"/>
</dbReference>
<keyword evidence="5" id="KW-1185">Reference proteome</keyword>
<dbReference type="AlphaFoldDB" id="A0A7D7LNI5"/>
<dbReference type="InterPro" id="IPR053931">
    <property type="entry name" value="RapZ_C"/>
</dbReference>
<evidence type="ECO:0000313" key="5">
    <source>
        <dbReference type="Proteomes" id="UP000539710"/>
    </source>
</evidence>
<feature type="domain" description="RapZ C-terminal" evidence="1">
    <location>
        <begin position="4"/>
        <end position="128"/>
    </location>
</feature>
<proteinExistence type="predicted"/>
<dbReference type="InterPro" id="IPR005337">
    <property type="entry name" value="RapZ-like"/>
</dbReference>
<keyword evidence="3" id="KW-0547">Nucleotide-binding</keyword>
<dbReference type="GO" id="GO:0005524">
    <property type="term" value="F:ATP binding"/>
    <property type="evidence" value="ECO:0007669"/>
    <property type="project" value="UniProtKB-KW"/>
</dbReference>
<evidence type="ECO:0000259" key="1">
    <source>
        <dbReference type="Pfam" id="PF22740"/>
    </source>
</evidence>
<dbReference type="EMBL" id="JACEUX010000002">
    <property type="protein sequence ID" value="MBA5246938.1"/>
    <property type="molecule type" value="Genomic_DNA"/>
</dbReference>
<evidence type="ECO:0000313" key="2">
    <source>
        <dbReference type="EMBL" id="MBA5246938.1"/>
    </source>
</evidence>
<dbReference type="PANTHER" id="PTHR30448">
    <property type="entry name" value="RNASE ADAPTER PROTEIN RAPZ"/>
    <property type="match status" value="1"/>
</dbReference>
<reference evidence="3 4" key="1">
    <citation type="submission" date="2020-07" db="EMBL/GenBank/DDBJ databases">
        <title>Chryseobacterium sp.cx-624.</title>
        <authorList>
            <person name="Yang C."/>
        </authorList>
    </citation>
    <scope>NUCLEOTIDE SEQUENCE [LARGE SCALE GENOMIC DNA]</scope>
    <source>
        <strain evidence="3">Cx-624</strain>
        <strain evidence="4">cx-624</strain>
    </source>
</reference>
<name>A0A7D7LNI5_9FLAO</name>
<evidence type="ECO:0000313" key="4">
    <source>
        <dbReference type="Proteomes" id="UP000515349"/>
    </source>
</evidence>
<organism evidence="3 4">
    <name type="scientific">Marnyiella aurantia</name>
    <dbReference type="NCBI Taxonomy" id="2758037"/>
    <lineage>
        <taxon>Bacteria</taxon>
        <taxon>Pseudomonadati</taxon>
        <taxon>Bacteroidota</taxon>
        <taxon>Flavobacteriia</taxon>
        <taxon>Flavobacteriales</taxon>
        <taxon>Weeksellaceae</taxon>
        <taxon>Marnyiella</taxon>
    </lineage>
</organism>
<accession>A0A7D7LNI5</accession>
<dbReference type="Pfam" id="PF22740">
    <property type="entry name" value="PapZ_C"/>
    <property type="match status" value="1"/>
</dbReference>
<dbReference type="Proteomes" id="UP000539710">
    <property type="component" value="Unassembled WGS sequence"/>
</dbReference>
<reference evidence="2" key="3">
    <citation type="submission" date="2020-07" db="EMBL/GenBank/DDBJ databases">
        <authorList>
            <person name="Yang C."/>
        </authorList>
    </citation>
    <scope>NUCLEOTIDE SEQUENCE</scope>
    <source>
        <strain evidence="2">Cx-624</strain>
    </source>
</reference>
<gene>
    <name evidence="3" type="ORF">H1R16_08305</name>
    <name evidence="2" type="ORF">H2507_07135</name>
</gene>